<dbReference type="Proteomes" id="UP000220102">
    <property type="component" value="Unassembled WGS sequence"/>
</dbReference>
<evidence type="ECO:0000256" key="1">
    <source>
        <dbReference type="SAM" id="MobiDB-lite"/>
    </source>
</evidence>
<feature type="compositionally biased region" description="Polar residues" evidence="1">
    <location>
        <begin position="44"/>
        <end position="53"/>
    </location>
</feature>
<gene>
    <name evidence="2" type="ORF">CRI94_14240</name>
</gene>
<dbReference type="OrthoDB" id="9794546at2"/>
<dbReference type="EMBL" id="PDEQ01000007">
    <property type="protein sequence ID" value="PEN12669.1"/>
    <property type="molecule type" value="Genomic_DNA"/>
</dbReference>
<proteinExistence type="predicted"/>
<evidence type="ECO:0000313" key="2">
    <source>
        <dbReference type="EMBL" id="PEN12669.1"/>
    </source>
</evidence>
<dbReference type="AlphaFoldDB" id="A0A2A8CV83"/>
<keyword evidence="3" id="KW-1185">Reference proteome</keyword>
<sequence length="478" mass="53566">MSSQQITAGAIVAVILGAVILAYSNQSSGRAQENDGSAPPSDPAVSSTGTDSGSGRPASLAQTIADTLSRPSSCECRDRYKGADPFMVSFEDVDPVMFCGYVEEVKSPRVMYAGEFGALACRRDTTFIEYGALTRARLDRYSDSVRVTRYRNLPYGPNWEERRVDIEANVLRAQEEKVHMTKRWVFDPPSLTAAEVDSILQRARELSDGGIDTDEVGQAEDMIYILMAAAISHPGKAEQTFLEYRESAPFYGYLGEIHTRASSLYRQHREKASKPASDELPVGRGVLGFEEGFILDFERGDSLSFGLHADTADATPDRLLTVYWEEKITAPYIRDLKSAWLVPEVDAFTYEKFYLRVVDRTQTWSKVIVNNATRKAYWLRHRAPLEFTPWPEFLTDKTLCVSPHSGRQLREEPSPDASVQPYKLSDSTCLVALEAQGEWLRVQKQRVCGSEWGKAQGDPAWIRWQKDGTLRATYSLTC</sequence>
<evidence type="ECO:0000313" key="3">
    <source>
        <dbReference type="Proteomes" id="UP000220102"/>
    </source>
</evidence>
<feature type="region of interest" description="Disordered" evidence="1">
    <location>
        <begin position="29"/>
        <end position="59"/>
    </location>
</feature>
<accession>A0A2A8CV83</accession>
<organism evidence="2 3">
    <name type="scientific">Longibacter salinarum</name>
    <dbReference type="NCBI Taxonomy" id="1850348"/>
    <lineage>
        <taxon>Bacteria</taxon>
        <taxon>Pseudomonadati</taxon>
        <taxon>Rhodothermota</taxon>
        <taxon>Rhodothermia</taxon>
        <taxon>Rhodothermales</taxon>
        <taxon>Salisaetaceae</taxon>
        <taxon>Longibacter</taxon>
    </lineage>
</organism>
<name>A0A2A8CV83_9BACT</name>
<dbReference type="RefSeq" id="WP_098077157.1">
    <property type="nucleotide sequence ID" value="NZ_PDEQ01000007.1"/>
</dbReference>
<protein>
    <submittedName>
        <fullName evidence="2">Uncharacterized protein</fullName>
    </submittedName>
</protein>
<comment type="caution">
    <text evidence="2">The sequence shown here is derived from an EMBL/GenBank/DDBJ whole genome shotgun (WGS) entry which is preliminary data.</text>
</comment>
<reference evidence="2 3" key="1">
    <citation type="submission" date="2017-10" db="EMBL/GenBank/DDBJ databases">
        <title>Draft genome of Longibacter Salinarum.</title>
        <authorList>
            <person name="Goh K.M."/>
            <person name="Shamsir M.S."/>
            <person name="Lim S.W."/>
        </authorList>
    </citation>
    <scope>NUCLEOTIDE SEQUENCE [LARGE SCALE GENOMIC DNA]</scope>
    <source>
        <strain evidence="2 3">KCTC 52045</strain>
    </source>
</reference>